<reference evidence="1 2" key="1">
    <citation type="submission" date="2019-04" db="EMBL/GenBank/DDBJ databases">
        <title>Microbes associate with the intestines of laboratory mice.</title>
        <authorList>
            <person name="Navarre W."/>
            <person name="Wong E."/>
            <person name="Huang K."/>
            <person name="Tropini C."/>
            <person name="Ng K."/>
            <person name="Yu B."/>
        </authorList>
    </citation>
    <scope>NUCLEOTIDE SEQUENCE [LARGE SCALE GENOMIC DNA]</scope>
    <source>
        <strain evidence="1 2">NM39_I3</strain>
    </source>
</reference>
<gene>
    <name evidence="1" type="ORF">E5342_00555</name>
</gene>
<evidence type="ECO:0000313" key="2">
    <source>
        <dbReference type="Proteomes" id="UP000310032"/>
    </source>
</evidence>
<accession>A0A4S2F4M8</accession>
<sequence length="109" mass="12710">MERLKYIRKVCFSEGVEMLIFKAIRSFKLSDIRFEFNVLWTRDLIRLPNMKIGEGDFIWITNMKDEALEDIISCGNTSRTNTIVLQFDDIQIINDLSSCVNVEESVLVL</sequence>
<organism evidence="1 2">
    <name type="scientific">Parabacteroides distasonis</name>
    <dbReference type="NCBI Taxonomy" id="823"/>
    <lineage>
        <taxon>Bacteria</taxon>
        <taxon>Pseudomonadati</taxon>
        <taxon>Bacteroidota</taxon>
        <taxon>Bacteroidia</taxon>
        <taxon>Bacteroidales</taxon>
        <taxon>Tannerellaceae</taxon>
        <taxon>Parabacteroides</taxon>
    </lineage>
</organism>
<protein>
    <submittedName>
        <fullName evidence="1">Uncharacterized protein</fullName>
    </submittedName>
</protein>
<comment type="caution">
    <text evidence="1">The sequence shown here is derived from an EMBL/GenBank/DDBJ whole genome shotgun (WGS) entry which is preliminary data.</text>
</comment>
<dbReference type="RefSeq" id="WP_135958579.1">
    <property type="nucleotide sequence ID" value="NZ_SRYM01000001.1"/>
</dbReference>
<dbReference type="EMBL" id="SRYM01000001">
    <property type="protein sequence ID" value="TGY63875.1"/>
    <property type="molecule type" value="Genomic_DNA"/>
</dbReference>
<name>A0A4S2F4M8_PARDI</name>
<evidence type="ECO:0000313" key="1">
    <source>
        <dbReference type="EMBL" id="TGY63875.1"/>
    </source>
</evidence>
<proteinExistence type="predicted"/>
<dbReference type="AlphaFoldDB" id="A0A4S2F4M8"/>
<dbReference type="Proteomes" id="UP000310032">
    <property type="component" value="Unassembled WGS sequence"/>
</dbReference>